<evidence type="ECO:0000313" key="1">
    <source>
        <dbReference type="EMBL" id="THV33923.1"/>
    </source>
</evidence>
<reference evidence="2" key="1">
    <citation type="submission" date="2019-04" db="EMBL/GenBank/DDBJ databases">
        <title>Nocardioides xinjiangensis sp. nov.</title>
        <authorList>
            <person name="Liu S."/>
        </authorList>
    </citation>
    <scope>NUCLEOTIDE SEQUENCE [LARGE SCALE GENOMIC DNA]</scope>
    <source>
        <strain evidence="2">18</strain>
    </source>
</reference>
<comment type="caution">
    <text evidence="1">The sequence shown here is derived from an EMBL/GenBank/DDBJ whole genome shotgun (WGS) entry which is preliminary data.</text>
</comment>
<name>A0A4S8PRN0_9ACTN</name>
<dbReference type="Proteomes" id="UP000308760">
    <property type="component" value="Unassembled WGS sequence"/>
</dbReference>
<evidence type="ECO:0000313" key="2">
    <source>
        <dbReference type="Proteomes" id="UP000308760"/>
    </source>
</evidence>
<keyword evidence="2" id="KW-1185">Reference proteome</keyword>
<gene>
    <name evidence="1" type="ORF">FAB82_24410</name>
</gene>
<dbReference type="AlphaFoldDB" id="A0A4S8PRN0"/>
<accession>A0A4S8PRN0</accession>
<reference evidence="1 2" key="2">
    <citation type="submission" date="2019-05" db="EMBL/GenBank/DDBJ databases">
        <title>Glycomyces buryatensis sp. nov.</title>
        <authorList>
            <person name="Nikitina E."/>
        </authorList>
    </citation>
    <scope>NUCLEOTIDE SEQUENCE [LARGE SCALE GENOMIC DNA]</scope>
    <source>
        <strain evidence="1 2">18</strain>
    </source>
</reference>
<protein>
    <submittedName>
        <fullName evidence="1">Uncharacterized protein</fullName>
    </submittedName>
</protein>
<dbReference type="RefSeq" id="WP_136537178.1">
    <property type="nucleotide sequence ID" value="NZ_STGY01000081.1"/>
</dbReference>
<dbReference type="EMBL" id="STGY01000081">
    <property type="protein sequence ID" value="THV33923.1"/>
    <property type="molecule type" value="Genomic_DNA"/>
</dbReference>
<sequence length="94" mass="9568">MLFGGGEVDRARPSVDAELVAFGVAHDVGRGAAVGGGVVVLGAEGDQPIDLCELLVLLDVEVDMAPVLGGLALREVALSHNQKLGTIGTNQPPR</sequence>
<organism evidence="1 2">
    <name type="scientific">Glycomyces buryatensis</name>
    <dbReference type="NCBI Taxonomy" id="2570927"/>
    <lineage>
        <taxon>Bacteria</taxon>
        <taxon>Bacillati</taxon>
        <taxon>Actinomycetota</taxon>
        <taxon>Actinomycetes</taxon>
        <taxon>Glycomycetales</taxon>
        <taxon>Glycomycetaceae</taxon>
        <taxon>Glycomyces</taxon>
    </lineage>
</organism>
<proteinExistence type="predicted"/>